<gene>
    <name evidence="2" type="ORF">GRI91_13620</name>
</gene>
<comment type="subcellular location">
    <subcellularLocation>
        <location evidence="1">Cell inner membrane</location>
        <topology evidence="1">Multi-pass membrane protein</topology>
    </subcellularLocation>
</comment>
<dbReference type="GO" id="GO:0022857">
    <property type="term" value="F:transmembrane transporter activity"/>
    <property type="evidence" value="ECO:0007669"/>
    <property type="project" value="UniProtKB-UniRule"/>
</dbReference>
<sequence>MTDHQTPPIIPLPLFMLSLLYGGMACIAAVLGNKLVAFGPFAVEGGIFAFIMLVVISSAIAELYGKSTADRLVLFGFIPILVAMALIQIVIALPGASFWSEESRMAYELILDQSTRLMFAGIVAYGTSQLLNVFLFTRLRASVGPMVWLRGAIAGMLSQAVDTLIFITIAFYGIEPLGDLIPGQLIAKVLLSLILVPPLITICVRVSRRFDRV</sequence>
<keyword evidence="1" id="KW-0472">Membrane</keyword>
<dbReference type="HAMAP" id="MF_02088">
    <property type="entry name" value="Q_prec_transport"/>
    <property type="match status" value="1"/>
</dbReference>
<accession>A0A6I4T8H2</accession>
<evidence type="ECO:0000256" key="1">
    <source>
        <dbReference type="HAMAP-Rule" id="MF_02088"/>
    </source>
</evidence>
<comment type="similarity">
    <text evidence="1">Belongs to the vitamin uptake transporter (VUT/ECF) (TC 2.A.88) family. Q precursor transporter subfamily.</text>
</comment>
<proteinExistence type="inferred from homology"/>
<dbReference type="Proteomes" id="UP000438476">
    <property type="component" value="Unassembled WGS sequence"/>
</dbReference>
<dbReference type="EMBL" id="WTYT01000006">
    <property type="protein sequence ID" value="MXO66799.1"/>
    <property type="molecule type" value="Genomic_DNA"/>
</dbReference>
<keyword evidence="1" id="KW-0812">Transmembrane</keyword>
<keyword evidence="3" id="KW-1185">Reference proteome</keyword>
<evidence type="ECO:0000313" key="3">
    <source>
        <dbReference type="Proteomes" id="UP000438476"/>
    </source>
</evidence>
<feature type="transmembrane region" description="Helical" evidence="1">
    <location>
        <begin position="147"/>
        <end position="173"/>
    </location>
</feature>
<feature type="transmembrane region" description="Helical" evidence="1">
    <location>
        <begin position="117"/>
        <end position="135"/>
    </location>
</feature>
<keyword evidence="1" id="KW-0813">Transport</keyword>
<protein>
    <recommendedName>
        <fullName evidence="1">Probable queuosine precursor transporter</fullName>
        <shortName evidence="1">Q precursor transporter</shortName>
    </recommendedName>
</protein>
<evidence type="ECO:0000313" key="2">
    <source>
        <dbReference type="EMBL" id="MXO66799.1"/>
    </source>
</evidence>
<keyword evidence="1" id="KW-1133">Transmembrane helix</keyword>
<dbReference type="RefSeq" id="WP_160737242.1">
    <property type="nucleotide sequence ID" value="NZ_WTYT01000006.1"/>
</dbReference>
<name>A0A6I4T8H2_9SPHN</name>
<reference evidence="2 3" key="1">
    <citation type="submission" date="2019-12" db="EMBL/GenBank/DDBJ databases">
        <title>Genomic-based taxomic classification of the family Erythrobacteraceae.</title>
        <authorList>
            <person name="Xu L."/>
        </authorList>
    </citation>
    <scope>NUCLEOTIDE SEQUENCE [LARGE SCALE GENOMIC DNA]</scope>
    <source>
        <strain evidence="2 3">LMG 29518</strain>
    </source>
</reference>
<dbReference type="NCBIfam" id="TIGR00697">
    <property type="entry name" value="queuosine precursor transporter"/>
    <property type="match status" value="1"/>
</dbReference>
<dbReference type="AlphaFoldDB" id="A0A6I4T8H2"/>
<organism evidence="2 3">
    <name type="scientific">Altericroceibacterium endophyticum</name>
    <dbReference type="NCBI Taxonomy" id="1808508"/>
    <lineage>
        <taxon>Bacteria</taxon>
        <taxon>Pseudomonadati</taxon>
        <taxon>Pseudomonadota</taxon>
        <taxon>Alphaproteobacteria</taxon>
        <taxon>Sphingomonadales</taxon>
        <taxon>Erythrobacteraceae</taxon>
        <taxon>Altericroceibacterium</taxon>
    </lineage>
</organism>
<comment type="caution">
    <text evidence="2">The sequence shown here is derived from an EMBL/GenBank/DDBJ whole genome shotgun (WGS) entry which is preliminary data.</text>
</comment>
<feature type="transmembrane region" description="Helical" evidence="1">
    <location>
        <begin position="185"/>
        <end position="204"/>
    </location>
</feature>
<feature type="transmembrane region" description="Helical" evidence="1">
    <location>
        <begin position="72"/>
        <end position="97"/>
    </location>
</feature>
<dbReference type="PANTHER" id="PTHR34300:SF2">
    <property type="entry name" value="QUEUOSINE PRECURSOR TRANSPORTER-RELATED"/>
    <property type="match status" value="1"/>
</dbReference>
<dbReference type="GO" id="GO:0005886">
    <property type="term" value="C:plasma membrane"/>
    <property type="evidence" value="ECO:0007669"/>
    <property type="project" value="UniProtKB-SubCell"/>
</dbReference>
<dbReference type="PANTHER" id="PTHR34300">
    <property type="entry name" value="QUEUOSINE PRECURSOR TRANSPORTER-RELATED"/>
    <property type="match status" value="1"/>
</dbReference>
<keyword evidence="1" id="KW-0997">Cell inner membrane</keyword>
<comment type="function">
    <text evidence="1">Involved in the import of queuosine (Q) precursors, required for Q precursor salvage.</text>
</comment>
<dbReference type="InterPro" id="IPR003744">
    <property type="entry name" value="YhhQ"/>
</dbReference>
<feature type="transmembrane region" description="Helical" evidence="1">
    <location>
        <begin position="12"/>
        <end position="31"/>
    </location>
</feature>
<dbReference type="OrthoDB" id="7422621at2"/>
<keyword evidence="1" id="KW-1003">Cell membrane</keyword>
<feature type="transmembrane region" description="Helical" evidence="1">
    <location>
        <begin position="37"/>
        <end position="60"/>
    </location>
</feature>
<dbReference type="Pfam" id="PF02592">
    <property type="entry name" value="Vut_1"/>
    <property type="match status" value="1"/>
</dbReference>